<protein>
    <submittedName>
        <fullName evidence="1">Uncharacterized protein</fullName>
    </submittedName>
</protein>
<dbReference type="AlphaFoldDB" id="F6I7S0"/>
<name>F6I7S0_VITVI</name>
<dbReference type="PaxDb" id="29760-VIT_00s2342g00020.t01"/>
<sequence>ETHQPPDSNPSEEVEFTKWRLTTATRQAATVPGVLEEPATGQCLSGQYAGRRRKASYWTMP</sequence>
<accession>F6I7S0</accession>
<gene>
    <name evidence="1" type="ORF">VIT_00s2342g00020</name>
</gene>
<proteinExistence type="predicted"/>
<dbReference type="InParanoid" id="F6I7S0"/>
<feature type="non-terminal residue" evidence="1">
    <location>
        <position position="1"/>
    </location>
</feature>
<reference evidence="2" key="1">
    <citation type="journal article" date="2007" name="Nature">
        <title>The grapevine genome sequence suggests ancestral hexaploidization in major angiosperm phyla.</title>
        <authorList>
            <consortium name="The French-Italian Public Consortium for Grapevine Genome Characterization."/>
            <person name="Jaillon O."/>
            <person name="Aury J.-M."/>
            <person name="Noel B."/>
            <person name="Policriti A."/>
            <person name="Clepet C."/>
            <person name="Casagrande A."/>
            <person name="Choisne N."/>
            <person name="Aubourg S."/>
            <person name="Vitulo N."/>
            <person name="Jubin C."/>
            <person name="Vezzi A."/>
            <person name="Legeai F."/>
            <person name="Hugueney P."/>
            <person name="Dasilva C."/>
            <person name="Horner D."/>
            <person name="Mica E."/>
            <person name="Jublot D."/>
            <person name="Poulain J."/>
            <person name="Bruyere C."/>
            <person name="Billault A."/>
            <person name="Segurens B."/>
            <person name="Gouyvenoux M."/>
            <person name="Ugarte E."/>
            <person name="Cattonaro F."/>
            <person name="Anthouard V."/>
            <person name="Vico V."/>
            <person name="Del Fabbro C."/>
            <person name="Alaux M."/>
            <person name="Di Gaspero G."/>
            <person name="Dumas V."/>
            <person name="Felice N."/>
            <person name="Paillard S."/>
            <person name="Juman I."/>
            <person name="Moroldo M."/>
            <person name="Scalabrin S."/>
            <person name="Canaguier A."/>
            <person name="Le Clainche I."/>
            <person name="Malacrida G."/>
            <person name="Durand E."/>
            <person name="Pesole G."/>
            <person name="Laucou V."/>
            <person name="Chatelet P."/>
            <person name="Merdinoglu D."/>
            <person name="Delledonne M."/>
            <person name="Pezzotti M."/>
            <person name="Lecharny A."/>
            <person name="Scarpelli C."/>
            <person name="Artiguenave F."/>
            <person name="Pe M.E."/>
            <person name="Valle G."/>
            <person name="Morgante M."/>
            <person name="Caboche M."/>
            <person name="Adam-Blondon A.-F."/>
            <person name="Weissenbach J."/>
            <person name="Quetier F."/>
            <person name="Wincker P."/>
        </authorList>
    </citation>
    <scope>NUCLEOTIDE SEQUENCE [LARGE SCALE GENOMIC DNA]</scope>
    <source>
        <strain evidence="2">cv. Pinot noir / PN40024</strain>
    </source>
</reference>
<evidence type="ECO:0000313" key="2">
    <source>
        <dbReference type="Proteomes" id="UP000009183"/>
    </source>
</evidence>
<evidence type="ECO:0000313" key="1">
    <source>
        <dbReference type="EMBL" id="CCB62990.1"/>
    </source>
</evidence>
<dbReference type="HOGENOM" id="CLU_2929762_0_0_1"/>
<keyword evidence="2" id="KW-1185">Reference proteome</keyword>
<dbReference type="Proteomes" id="UP000009183">
    <property type="component" value="Unassembled WGS sequence, unordered"/>
</dbReference>
<dbReference type="EMBL" id="FN596985">
    <property type="protein sequence ID" value="CCB62990.1"/>
    <property type="molecule type" value="Genomic_DNA"/>
</dbReference>
<organism evidence="1 2">
    <name type="scientific">Vitis vinifera</name>
    <name type="common">Grape</name>
    <dbReference type="NCBI Taxonomy" id="29760"/>
    <lineage>
        <taxon>Eukaryota</taxon>
        <taxon>Viridiplantae</taxon>
        <taxon>Streptophyta</taxon>
        <taxon>Embryophyta</taxon>
        <taxon>Tracheophyta</taxon>
        <taxon>Spermatophyta</taxon>
        <taxon>Magnoliopsida</taxon>
        <taxon>eudicotyledons</taxon>
        <taxon>Gunneridae</taxon>
        <taxon>Pentapetalae</taxon>
        <taxon>rosids</taxon>
        <taxon>Vitales</taxon>
        <taxon>Vitaceae</taxon>
        <taxon>Viteae</taxon>
        <taxon>Vitis</taxon>
    </lineage>
</organism>